<evidence type="ECO:0000256" key="1">
    <source>
        <dbReference type="ARBA" id="ARBA00022723"/>
    </source>
</evidence>
<keyword evidence="6" id="KW-1185">Reference proteome</keyword>
<evidence type="ECO:0000256" key="3">
    <source>
        <dbReference type="ARBA" id="ARBA00023014"/>
    </source>
</evidence>
<dbReference type="PANTHER" id="PTHR43193">
    <property type="match status" value="1"/>
</dbReference>
<dbReference type="InterPro" id="IPR007525">
    <property type="entry name" value="FrhB_FdhB_C"/>
</dbReference>
<feature type="domain" description="4Fe-4S ferredoxin-type" evidence="4">
    <location>
        <begin position="36"/>
        <end position="56"/>
    </location>
</feature>
<dbReference type="AlphaFoldDB" id="A0A2N0UIU1"/>
<comment type="caution">
    <text evidence="5">The sequence shown here is derived from an EMBL/GenBank/DDBJ whole genome shotgun (WGS) entry which is preliminary data.</text>
</comment>
<dbReference type="Pfam" id="PF04432">
    <property type="entry name" value="FrhB_FdhB_C"/>
    <property type="match status" value="1"/>
</dbReference>
<dbReference type="PROSITE" id="PS00198">
    <property type="entry name" value="4FE4S_FER_1"/>
    <property type="match status" value="1"/>
</dbReference>
<evidence type="ECO:0000259" key="4">
    <source>
        <dbReference type="PROSITE" id="PS51379"/>
    </source>
</evidence>
<keyword evidence="1" id="KW-0479">Metal-binding</keyword>
<dbReference type="InterPro" id="IPR017896">
    <property type="entry name" value="4Fe4S_Fe-S-bd"/>
</dbReference>
<protein>
    <submittedName>
        <fullName evidence="5">Dehydrogenase subunit F</fullName>
    </submittedName>
</protein>
<keyword evidence="2" id="KW-0408">Iron</keyword>
<organism evidence="5 6">
    <name type="scientific">Ruminococcus bromii</name>
    <dbReference type="NCBI Taxonomy" id="40518"/>
    <lineage>
        <taxon>Bacteria</taxon>
        <taxon>Bacillati</taxon>
        <taxon>Bacillota</taxon>
        <taxon>Clostridia</taxon>
        <taxon>Eubacteriales</taxon>
        <taxon>Oscillospiraceae</taxon>
        <taxon>Ruminococcus</taxon>
    </lineage>
</organism>
<dbReference type="SUPFAM" id="SSF54862">
    <property type="entry name" value="4Fe-4S ferredoxins"/>
    <property type="match status" value="1"/>
</dbReference>
<reference evidence="5" key="1">
    <citation type="journal article" date="2018" name="Environ. Microbiol.">
        <title>Sporulation capability and amylosome conservation among diverse human colonic and rumen isolates of the keystone starch-degrader Ruminococcus bromii.</title>
        <authorList>
            <person name="Mukhopadhya I."/>
            <person name="Morais S."/>
            <person name="Laverde-Gomez J."/>
            <person name="Sheridan P.O."/>
            <person name="Walker A.W."/>
            <person name="Kelly W."/>
            <person name="Klieve A.V."/>
            <person name="Ouwerkerk D."/>
            <person name="Duncan S.H."/>
            <person name="Louis P."/>
            <person name="Koropatkin N."/>
            <person name="Cockburn D."/>
            <person name="Kibler R."/>
            <person name="Cooper P.J."/>
            <person name="Sandoval C."/>
            <person name="Crost E."/>
            <person name="Juge N."/>
            <person name="Bayer E.A."/>
            <person name="Flint H.J."/>
        </authorList>
    </citation>
    <scope>NUCLEOTIDE SEQUENCE [LARGE SCALE GENOMIC DNA]</scope>
    <source>
        <strain evidence="5">ATCC 27255</strain>
    </source>
</reference>
<proteinExistence type="predicted"/>
<evidence type="ECO:0000313" key="5">
    <source>
        <dbReference type="EMBL" id="PKD26899.1"/>
    </source>
</evidence>
<dbReference type="PANTHER" id="PTHR43193:SF2">
    <property type="entry name" value="POLYFERREDOXIN PROTEIN FWDF"/>
    <property type="match status" value="1"/>
</dbReference>
<dbReference type="GO" id="GO:0046872">
    <property type="term" value="F:metal ion binding"/>
    <property type="evidence" value="ECO:0007669"/>
    <property type="project" value="UniProtKB-KW"/>
</dbReference>
<dbReference type="Proteomes" id="UP000233425">
    <property type="component" value="Unassembled WGS sequence"/>
</dbReference>
<keyword evidence="3" id="KW-0411">Iron-sulfur</keyword>
<sequence length="387" mass="43825">MNNIMQLGKSCCGCSGCEQICPKNCISMKPDHEGFLYPEVDESICIECGICIKHCPILTDVSRCNIPKVYAAKYKDRGSTFKSTSGGLFIPIAKSVLSMGGVVFGCAYDENLVAKHIKVETEDGLYRLQSSKYVQSDTRGIYKQVKTELENGKEVLFSGTGCQAAGLRSFLGKDYGNLLITDIVCHGVPSPKLFKNYIDYMGKKLGGTLTSYNFRSKEKRGWDLYYKAENGQKSKSDYGFFDPYYSAFLYCKTYRESCYECKFANKNRVSDITLADYWGIQKFHPEFFDENGVSLVLVNTEKGKKYLEKIKDKLEIIESDYNKASVMNANLVHPSKRPSCRDSIYDGFDCGNFETYAKTKLAFKINPKTKIKKMIPLGVKRFLRKLR</sequence>
<gene>
    <name evidence="5" type="ORF">RBATCC27255_01764</name>
</gene>
<dbReference type="Gene3D" id="3.30.70.20">
    <property type="match status" value="1"/>
</dbReference>
<dbReference type="PROSITE" id="PS51379">
    <property type="entry name" value="4FE4S_FER_2"/>
    <property type="match status" value="2"/>
</dbReference>
<dbReference type="EMBL" id="NNSR01000073">
    <property type="protein sequence ID" value="PKD26899.1"/>
    <property type="molecule type" value="Genomic_DNA"/>
</dbReference>
<dbReference type="InterPro" id="IPR052977">
    <property type="entry name" value="Polyferredoxin-like_ET"/>
</dbReference>
<dbReference type="GO" id="GO:0051536">
    <property type="term" value="F:iron-sulfur cluster binding"/>
    <property type="evidence" value="ECO:0007669"/>
    <property type="project" value="UniProtKB-KW"/>
</dbReference>
<evidence type="ECO:0000313" key="6">
    <source>
        <dbReference type="Proteomes" id="UP000233425"/>
    </source>
</evidence>
<dbReference type="Pfam" id="PF12838">
    <property type="entry name" value="Fer4_7"/>
    <property type="match status" value="1"/>
</dbReference>
<accession>A0A2N0UIU1</accession>
<name>A0A2N0UIU1_9FIRM</name>
<feature type="domain" description="4Fe-4S ferredoxin-type" evidence="4">
    <location>
        <begin position="1"/>
        <end position="31"/>
    </location>
</feature>
<evidence type="ECO:0000256" key="2">
    <source>
        <dbReference type="ARBA" id="ARBA00023004"/>
    </source>
</evidence>
<dbReference type="InterPro" id="IPR017900">
    <property type="entry name" value="4Fe4S_Fe_S_CS"/>
</dbReference>